<dbReference type="InterPro" id="IPR040626">
    <property type="entry name" value="Pepdidase_M14_N"/>
</dbReference>
<feature type="active site" description="Proton donor/acceptor" evidence="3">
    <location>
        <position position="507"/>
    </location>
</feature>
<organism evidence="5 6">
    <name type="scientific">Aureococcus anophagefferens</name>
    <name type="common">Harmful bloom alga</name>
    <dbReference type="NCBI Taxonomy" id="44056"/>
    <lineage>
        <taxon>Eukaryota</taxon>
        <taxon>Sar</taxon>
        <taxon>Stramenopiles</taxon>
        <taxon>Ochrophyta</taxon>
        <taxon>Pelagophyceae</taxon>
        <taxon>Pelagomonadales</taxon>
        <taxon>Pelagomonadaceae</taxon>
        <taxon>Aureococcus</taxon>
    </lineage>
</organism>
<protein>
    <recommendedName>
        <fullName evidence="4">Peptidase M14 domain-containing protein</fullName>
    </recommendedName>
</protein>
<dbReference type="InterPro" id="IPR050821">
    <property type="entry name" value="Cytosolic_carboxypeptidase"/>
</dbReference>
<reference evidence="5 6" key="1">
    <citation type="submission" date="2024-03" db="EMBL/GenBank/DDBJ databases">
        <title>Aureococcus anophagefferens CCMP1851 and Kratosvirus quantuckense: Draft genome of a second virus-susceptible host strain in the model system.</title>
        <authorList>
            <person name="Chase E."/>
            <person name="Truchon A.R."/>
            <person name="Schepens W."/>
            <person name="Wilhelm S.W."/>
        </authorList>
    </citation>
    <scope>NUCLEOTIDE SEQUENCE [LARGE SCALE GENOMIC DNA]</scope>
    <source>
        <strain evidence="5 6">CCMP1851</strain>
    </source>
</reference>
<dbReference type="Pfam" id="PF18027">
    <property type="entry name" value="Pepdidase_M14_N"/>
    <property type="match status" value="1"/>
</dbReference>
<comment type="similarity">
    <text evidence="2 3">Belongs to the peptidase M14 family.</text>
</comment>
<dbReference type="Proteomes" id="UP001363151">
    <property type="component" value="Unassembled WGS sequence"/>
</dbReference>
<evidence type="ECO:0000313" key="5">
    <source>
        <dbReference type="EMBL" id="KAK7234422.1"/>
    </source>
</evidence>
<proteinExistence type="inferred from homology"/>
<accession>A0ABR1FNX7</accession>
<dbReference type="PANTHER" id="PTHR12756">
    <property type="entry name" value="CYTOSOLIC CARBOXYPEPTIDASE"/>
    <property type="match status" value="1"/>
</dbReference>
<keyword evidence="6" id="KW-1185">Reference proteome</keyword>
<dbReference type="EMBL" id="JBBJCI010000325">
    <property type="protein sequence ID" value="KAK7234422.1"/>
    <property type="molecule type" value="Genomic_DNA"/>
</dbReference>
<dbReference type="PROSITE" id="PS52035">
    <property type="entry name" value="PEPTIDASE_M14"/>
    <property type="match status" value="1"/>
</dbReference>
<dbReference type="InterPro" id="IPR027795">
    <property type="entry name" value="CASTOR_ACT_dom"/>
</dbReference>
<evidence type="ECO:0000256" key="2">
    <source>
        <dbReference type="ARBA" id="ARBA00005988"/>
    </source>
</evidence>
<dbReference type="SUPFAM" id="SSF55021">
    <property type="entry name" value="ACT-like"/>
    <property type="match status" value="1"/>
</dbReference>
<comment type="caution">
    <text evidence="5">The sequence shown here is derived from an EMBL/GenBank/DDBJ whole genome shotgun (WGS) entry which is preliminary data.</text>
</comment>
<evidence type="ECO:0000256" key="1">
    <source>
        <dbReference type="ARBA" id="ARBA00001947"/>
    </source>
</evidence>
<dbReference type="InterPro" id="IPR000834">
    <property type="entry name" value="Peptidase_M14"/>
</dbReference>
<dbReference type="Pfam" id="PF00246">
    <property type="entry name" value="Peptidase_M14"/>
    <property type="match status" value="1"/>
</dbReference>
<name>A0ABR1FNX7_AURAN</name>
<feature type="domain" description="Peptidase M14" evidence="4">
    <location>
        <begin position="270"/>
        <end position="544"/>
    </location>
</feature>
<dbReference type="SUPFAM" id="SSF53187">
    <property type="entry name" value="Zn-dependent exopeptidases"/>
    <property type="match status" value="1"/>
</dbReference>
<dbReference type="Gene3D" id="2.60.40.3120">
    <property type="match status" value="1"/>
</dbReference>
<dbReference type="Gene3D" id="3.30.2130.10">
    <property type="entry name" value="VC0802-like"/>
    <property type="match status" value="1"/>
</dbReference>
<gene>
    <name evidence="5" type="ORF">SO694_00208010</name>
</gene>
<dbReference type="CDD" id="cd06234">
    <property type="entry name" value="M14_PaCCP-like"/>
    <property type="match status" value="1"/>
</dbReference>
<comment type="cofactor">
    <cofactor evidence="1">
        <name>Zn(2+)</name>
        <dbReference type="ChEBI" id="CHEBI:29105"/>
    </cofactor>
</comment>
<dbReference type="PANTHER" id="PTHR12756:SF11">
    <property type="entry name" value="CYTOSOLIC CARBOXYPEPTIDASE 1"/>
    <property type="match status" value="1"/>
</dbReference>
<sequence>MPDERAVRGSDLSLLVLPEFYEVVRLAPTAPIPADLFACADPNAVVSITRTADELSIIRPRGARRIDGETREEGWRALKVKGPLPFHLVGVLSHLSATLAAAGVSIFVNSTYDTDYVMVKDDKLHAAVDALKAGGSAVDGAPVPATRFLAQEPSIVEPEDAGAIVVVSLTSAGSSYHADLRLKPELCLEACGHFKQWFCFEARGMPVGGTASFSILDAGESTFSDWHGYKVAMLRGTAWDRVAATTFEDGVLSWTLEGNATSSATFAYWPTYSLERTRALCLEAQATLGAERVAIGATVDGRDVECLVFGGPRTPEKRLVWVQHRQHPGEVAASWFAEGVVRRLAGHGLLERATVVVLPNLNPDGSRRGYLRVNAAGANLNRCWGALNGVAPGLGQSAPPAPETAAAIAAMRRLGGPDVMLDVHQDEEKPYVFISKTPLGAPSCDDRMRALHAKFHDVYRRRSPDFETPGPVDPVGYPEPSPGGANLNICSAAVAQAFPGCLAMTLEMPYKGNDNAGAVAKLGFTPKQAVDLGAAAVDAIADILPDLPPRRT</sequence>
<evidence type="ECO:0000256" key="3">
    <source>
        <dbReference type="PROSITE-ProRule" id="PRU01379"/>
    </source>
</evidence>
<dbReference type="Pfam" id="PF13840">
    <property type="entry name" value="ACT_7"/>
    <property type="match status" value="1"/>
</dbReference>
<evidence type="ECO:0000313" key="6">
    <source>
        <dbReference type="Proteomes" id="UP001363151"/>
    </source>
</evidence>
<dbReference type="Gene3D" id="3.40.630.10">
    <property type="entry name" value="Zn peptidases"/>
    <property type="match status" value="1"/>
</dbReference>
<evidence type="ECO:0000259" key="4">
    <source>
        <dbReference type="PROSITE" id="PS52035"/>
    </source>
</evidence>
<dbReference type="InterPro" id="IPR045865">
    <property type="entry name" value="ACT-like_dom_sf"/>
</dbReference>